<evidence type="ECO:0000313" key="3">
    <source>
        <dbReference type="EMBL" id="VDI22640.1"/>
    </source>
</evidence>
<gene>
    <name evidence="3" type="ORF">MGAL_10B040221</name>
</gene>
<dbReference type="OrthoDB" id="6043115at2759"/>
<evidence type="ECO:0000259" key="1">
    <source>
        <dbReference type="PROSITE" id="PS50041"/>
    </source>
</evidence>
<dbReference type="InterPro" id="IPR016187">
    <property type="entry name" value="CTDL_fold"/>
</dbReference>
<dbReference type="PROSITE" id="PS50835">
    <property type="entry name" value="IG_LIKE"/>
    <property type="match status" value="1"/>
</dbReference>
<dbReference type="InterPro" id="IPR036179">
    <property type="entry name" value="Ig-like_dom_sf"/>
</dbReference>
<proteinExistence type="predicted"/>
<dbReference type="EMBL" id="UYJE01003817">
    <property type="protein sequence ID" value="VDI22640.1"/>
    <property type="molecule type" value="Genomic_DNA"/>
</dbReference>
<evidence type="ECO:0000313" key="4">
    <source>
        <dbReference type="Proteomes" id="UP000596742"/>
    </source>
</evidence>
<dbReference type="Gene3D" id="2.60.40.10">
    <property type="entry name" value="Immunoglobulins"/>
    <property type="match status" value="1"/>
</dbReference>
<dbReference type="Pfam" id="PF00059">
    <property type="entry name" value="Lectin_C"/>
    <property type="match status" value="2"/>
</dbReference>
<dbReference type="InterPro" id="IPR001304">
    <property type="entry name" value="C-type_lectin-like"/>
</dbReference>
<dbReference type="InterPro" id="IPR003599">
    <property type="entry name" value="Ig_sub"/>
</dbReference>
<dbReference type="AlphaFoldDB" id="A0A8B6DR86"/>
<dbReference type="InterPro" id="IPR016186">
    <property type="entry name" value="C-type_lectin-like/link_sf"/>
</dbReference>
<dbReference type="Gene3D" id="3.10.100.10">
    <property type="entry name" value="Mannose-Binding Protein A, subunit A"/>
    <property type="match status" value="2"/>
</dbReference>
<dbReference type="PROSITE" id="PS50041">
    <property type="entry name" value="C_TYPE_LECTIN_2"/>
    <property type="match status" value="2"/>
</dbReference>
<keyword evidence="4" id="KW-1185">Reference proteome</keyword>
<dbReference type="PANTHER" id="PTHR22803">
    <property type="entry name" value="MANNOSE, PHOSPHOLIPASE, LECTIN RECEPTOR RELATED"/>
    <property type="match status" value="1"/>
</dbReference>
<dbReference type="Proteomes" id="UP000596742">
    <property type="component" value="Unassembled WGS sequence"/>
</dbReference>
<sequence>MNAVTFGFKQFLYSNTDLSSCPSRIQQLQHVRVYTDACLLFVEHTVSWDDARKSCRSFGGDLVMIKDSAKQKFILDSLTFEHWNTQNIWIGATDKAKEGDWRWIDGSHVTYGNFADGQGNKYHATRRFLFSDGSNEDCALIRRSDGGLWHDYPCDFGLGSLGYHYTYVCEFPRTDKLVQVGSTTTFIPQNTNPYNTTITTVSTQSTTAKAFILTKLVKTGRNVTFSCPITRVDGIIEWYGPPDSRTLYASGTVTNPRLSTIAIVGDHALGEYNLYLSFVTKYDEGHYTCSMTYNDLSACPTRIRTLKHVRVYTDACVLFVEHELSWDDARKSCRSLGGDLVTVKDSGKEKFILDSLRLEHWNAANVWIGLTDRAKEGDWRWIDGSHVAYGHFAKGQGNNHNTGFLFAGGSNWKAVLDKT</sequence>
<dbReference type="InterPro" id="IPR007110">
    <property type="entry name" value="Ig-like_dom"/>
</dbReference>
<dbReference type="SMART" id="SM00409">
    <property type="entry name" value="IG"/>
    <property type="match status" value="1"/>
</dbReference>
<dbReference type="SMART" id="SM00034">
    <property type="entry name" value="CLECT"/>
    <property type="match status" value="2"/>
</dbReference>
<evidence type="ECO:0008006" key="5">
    <source>
        <dbReference type="Google" id="ProtNLM"/>
    </source>
</evidence>
<feature type="domain" description="C-type lectin" evidence="1">
    <location>
        <begin position="312"/>
        <end position="413"/>
    </location>
</feature>
<comment type="caution">
    <text evidence="3">The sequence shown here is derived from an EMBL/GenBank/DDBJ whole genome shotgun (WGS) entry which is preliminary data.</text>
</comment>
<name>A0A8B6DR86_MYTGA</name>
<organism evidence="3 4">
    <name type="scientific">Mytilus galloprovincialis</name>
    <name type="common">Mediterranean mussel</name>
    <dbReference type="NCBI Taxonomy" id="29158"/>
    <lineage>
        <taxon>Eukaryota</taxon>
        <taxon>Metazoa</taxon>
        <taxon>Spiralia</taxon>
        <taxon>Lophotrochozoa</taxon>
        <taxon>Mollusca</taxon>
        <taxon>Bivalvia</taxon>
        <taxon>Autobranchia</taxon>
        <taxon>Pteriomorphia</taxon>
        <taxon>Mytilida</taxon>
        <taxon>Mytiloidea</taxon>
        <taxon>Mytilidae</taxon>
        <taxon>Mytilinae</taxon>
        <taxon>Mytilus</taxon>
    </lineage>
</organism>
<dbReference type="InterPro" id="IPR050111">
    <property type="entry name" value="C-type_lectin/snaclec_domain"/>
</dbReference>
<protein>
    <recommendedName>
        <fullName evidence="5">C-type lectin domain-containing protein</fullName>
    </recommendedName>
</protein>
<dbReference type="SUPFAM" id="SSF56436">
    <property type="entry name" value="C-type lectin-like"/>
    <property type="match status" value="2"/>
</dbReference>
<reference evidence="3" key="1">
    <citation type="submission" date="2018-11" db="EMBL/GenBank/DDBJ databases">
        <authorList>
            <person name="Alioto T."/>
            <person name="Alioto T."/>
        </authorList>
    </citation>
    <scope>NUCLEOTIDE SEQUENCE</scope>
</reference>
<feature type="domain" description="Ig-like" evidence="2">
    <location>
        <begin position="193"/>
        <end position="307"/>
    </location>
</feature>
<dbReference type="SUPFAM" id="SSF48726">
    <property type="entry name" value="Immunoglobulin"/>
    <property type="match status" value="1"/>
</dbReference>
<feature type="domain" description="C-type lectin" evidence="1">
    <location>
        <begin position="34"/>
        <end position="155"/>
    </location>
</feature>
<accession>A0A8B6DR86</accession>
<dbReference type="InterPro" id="IPR013783">
    <property type="entry name" value="Ig-like_fold"/>
</dbReference>
<evidence type="ECO:0000259" key="2">
    <source>
        <dbReference type="PROSITE" id="PS50835"/>
    </source>
</evidence>
<dbReference type="CDD" id="cd00037">
    <property type="entry name" value="CLECT"/>
    <property type="match status" value="2"/>
</dbReference>